<name>A0AAE3ZWY0_9ACTN</name>
<evidence type="ECO:0000256" key="2">
    <source>
        <dbReference type="ARBA" id="ARBA00022525"/>
    </source>
</evidence>
<evidence type="ECO:0000256" key="1">
    <source>
        <dbReference type="ARBA" id="ARBA00004613"/>
    </source>
</evidence>
<evidence type="ECO:0000313" key="5">
    <source>
        <dbReference type="EMBL" id="MDR7327543.1"/>
    </source>
</evidence>
<keyword evidence="2" id="KW-0964">Secreted</keyword>
<keyword evidence="3" id="KW-0843">Virulence</keyword>
<evidence type="ECO:0000256" key="4">
    <source>
        <dbReference type="SAM" id="MobiDB-lite"/>
    </source>
</evidence>
<keyword evidence="6" id="KW-1185">Reference proteome</keyword>
<dbReference type="Pfam" id="PF03534">
    <property type="entry name" value="SpvB"/>
    <property type="match status" value="1"/>
</dbReference>
<dbReference type="Proteomes" id="UP001183629">
    <property type="component" value="Unassembled WGS sequence"/>
</dbReference>
<organism evidence="5 6">
    <name type="scientific">Catenuloplanes niger</name>
    <dbReference type="NCBI Taxonomy" id="587534"/>
    <lineage>
        <taxon>Bacteria</taxon>
        <taxon>Bacillati</taxon>
        <taxon>Actinomycetota</taxon>
        <taxon>Actinomycetes</taxon>
        <taxon>Micromonosporales</taxon>
        <taxon>Micromonosporaceae</taxon>
        <taxon>Catenuloplanes</taxon>
    </lineage>
</organism>
<dbReference type="EMBL" id="JAVDYC010000001">
    <property type="protein sequence ID" value="MDR7327543.1"/>
    <property type="molecule type" value="Genomic_DNA"/>
</dbReference>
<dbReference type="RefSeq" id="WP_310424937.1">
    <property type="nucleotide sequence ID" value="NZ_JAVDYC010000001.1"/>
</dbReference>
<dbReference type="AlphaFoldDB" id="A0AAE3ZWY0"/>
<evidence type="ECO:0000313" key="6">
    <source>
        <dbReference type="Proteomes" id="UP001183629"/>
    </source>
</evidence>
<dbReference type="GO" id="GO:0005576">
    <property type="term" value="C:extracellular region"/>
    <property type="evidence" value="ECO:0007669"/>
    <property type="project" value="UniProtKB-SubCell"/>
</dbReference>
<comment type="caution">
    <text evidence="5">The sequence shown here is derived from an EMBL/GenBank/DDBJ whole genome shotgun (WGS) entry which is preliminary data.</text>
</comment>
<accession>A0AAE3ZWY0</accession>
<feature type="region of interest" description="Disordered" evidence="4">
    <location>
        <begin position="666"/>
        <end position="685"/>
    </location>
</feature>
<proteinExistence type="predicted"/>
<evidence type="ECO:0000256" key="3">
    <source>
        <dbReference type="ARBA" id="ARBA00023026"/>
    </source>
</evidence>
<comment type="subcellular location">
    <subcellularLocation>
        <location evidence="1">Secreted</location>
    </subcellularLocation>
</comment>
<dbReference type="GO" id="GO:0005737">
    <property type="term" value="C:cytoplasm"/>
    <property type="evidence" value="ECO:0007669"/>
    <property type="project" value="InterPro"/>
</dbReference>
<gene>
    <name evidence="5" type="ORF">J2S44_007793</name>
</gene>
<sequence length="714" mass="76644">MALTLARISTAPGRAGAAFLVLTLAAGSITASDRQRTATPGPTAGIVAPVSCGLAAPAAAALVPEFQRTVADTAATLAYDGATLSLGPGAVAEPVPIGITPLTEAELPPLDAGMTNVTEGPRAGYRFTPHPFRFAAPVEVSIPYDPERVGASFGPQDVHTFFFEESTGCWRALERVRVDEEAHTVVSRTDHFTDMVNAVVTAPESPGATSFDPTMIKNLTTGDPGAGVNLVSVPGATHTGDARLSYPIEVPPGRAGLQPQLQMGYSSAGGNGWLGVGWDMAVPSITVDTRFGVPRYDGGLETETYLLGGRQLTPVAFRGTPVARTAEKVFHTRVEGEFARITRHGGSPRDYTWEVVDRSGNRSLYGGAAGSTLADGAGNVFQWALRELRDPHGNVIRFHSVTQEDAGVAGGTVPGRALYPQKITYTGDADSDGPYAITFIRDRELEEPRRPDVTIDARGGFKRVTADLLRRVEVTLDNLPIRAYELDYATGAFGKTLLRSITQFDENGRPFTTHTFGYHDDVRDSAGAYQAFDAVGWTSPDDQLADAQRQQRVGDHLFRRAEPVRRFTHLESLLAGPAAPRRTGSAGARCRWPFGDQERDRAVLHVDARVQRLAHQRLAALLGDEHGRAVLLDHVVAGDRLGGHRHVQRTVRGVAADPQAARRRVPVHDLPNDTGGGIGHDQHDDCSLRTRARAARTGRTMPSRLDVGRSVTCQ</sequence>
<reference evidence="5 6" key="1">
    <citation type="submission" date="2023-07" db="EMBL/GenBank/DDBJ databases">
        <title>Sequencing the genomes of 1000 actinobacteria strains.</title>
        <authorList>
            <person name="Klenk H.-P."/>
        </authorList>
    </citation>
    <scope>NUCLEOTIDE SEQUENCE [LARGE SCALE GENOMIC DNA]</scope>
    <source>
        <strain evidence="5 6">DSM 44711</strain>
    </source>
</reference>
<protein>
    <submittedName>
        <fullName evidence="5">Uncharacterized protein</fullName>
    </submittedName>
</protein>
<dbReference type="InterPro" id="IPR003284">
    <property type="entry name" value="Sal_SpvB"/>
</dbReference>